<reference evidence="1 2" key="1">
    <citation type="submission" date="2014-03" db="EMBL/GenBank/DDBJ databases">
        <title>Draft genome of the hookworm Oesophagostomum dentatum.</title>
        <authorList>
            <person name="Mitreva M."/>
        </authorList>
    </citation>
    <scope>NUCLEOTIDE SEQUENCE [LARGE SCALE GENOMIC DNA]</scope>
    <source>
        <strain evidence="1 2">OD-Hann</strain>
    </source>
</reference>
<protein>
    <submittedName>
        <fullName evidence="1">Uncharacterized protein</fullName>
    </submittedName>
</protein>
<keyword evidence="2" id="KW-1185">Reference proteome</keyword>
<name>A0A0B1RVT0_OESDE</name>
<evidence type="ECO:0000313" key="2">
    <source>
        <dbReference type="Proteomes" id="UP000053660"/>
    </source>
</evidence>
<evidence type="ECO:0000313" key="1">
    <source>
        <dbReference type="EMBL" id="KHJ75751.1"/>
    </source>
</evidence>
<dbReference type="OrthoDB" id="5877286at2759"/>
<gene>
    <name evidence="1" type="ORF">OESDEN_24633</name>
</gene>
<dbReference type="Proteomes" id="UP000053660">
    <property type="component" value="Unassembled WGS sequence"/>
</dbReference>
<organism evidence="1 2">
    <name type="scientific">Oesophagostomum dentatum</name>
    <name type="common">Nodular worm</name>
    <dbReference type="NCBI Taxonomy" id="61180"/>
    <lineage>
        <taxon>Eukaryota</taxon>
        <taxon>Metazoa</taxon>
        <taxon>Ecdysozoa</taxon>
        <taxon>Nematoda</taxon>
        <taxon>Chromadorea</taxon>
        <taxon>Rhabditida</taxon>
        <taxon>Rhabditina</taxon>
        <taxon>Rhabditomorpha</taxon>
        <taxon>Strongyloidea</taxon>
        <taxon>Strongylidae</taxon>
        <taxon>Oesophagostomum</taxon>
    </lineage>
</organism>
<feature type="non-terminal residue" evidence="1">
    <location>
        <position position="1"/>
    </location>
</feature>
<dbReference type="AlphaFoldDB" id="A0A0B1RVT0"/>
<accession>A0A0B1RVT0</accession>
<sequence>LYILGHPKTRDTVKYRALEIKSSEEDLTESTRSSDDTLHGVESLKTDLLTSLAPRLSADSLLKTHVKNTHTITEKVK</sequence>
<proteinExistence type="predicted"/>
<dbReference type="EMBL" id="KN612437">
    <property type="protein sequence ID" value="KHJ75751.1"/>
    <property type="molecule type" value="Genomic_DNA"/>
</dbReference>